<evidence type="ECO:0000256" key="9">
    <source>
        <dbReference type="RuleBase" id="RU367010"/>
    </source>
</evidence>
<dbReference type="Proteomes" id="UP000650467">
    <property type="component" value="Unassembled WGS sequence"/>
</dbReference>
<dbReference type="PANTHER" id="PTHR12219">
    <property type="entry name" value="NADH-UBIQUINONE OXIDOREDUCTASE"/>
    <property type="match status" value="1"/>
</dbReference>
<dbReference type="GO" id="GO:0022900">
    <property type="term" value="P:electron transport chain"/>
    <property type="evidence" value="ECO:0007669"/>
    <property type="project" value="InterPro"/>
</dbReference>
<keyword evidence="3 9" id="KW-0679">Respiratory chain</keyword>
<keyword evidence="5 9" id="KW-0809">Transit peptide</keyword>
<gene>
    <name evidence="12" type="ORF">HXX76_006867</name>
</gene>
<dbReference type="InterPro" id="IPR006885">
    <property type="entry name" value="NADH_UbQ_FeS_4_mit-like"/>
</dbReference>
<dbReference type="OrthoDB" id="3089at2759"/>
<evidence type="ECO:0000313" key="12">
    <source>
        <dbReference type="EMBL" id="KAG2435665.1"/>
    </source>
</evidence>
<evidence type="ECO:0000256" key="5">
    <source>
        <dbReference type="ARBA" id="ARBA00022946"/>
    </source>
</evidence>
<dbReference type="GO" id="GO:0005743">
    <property type="term" value="C:mitochondrial inner membrane"/>
    <property type="evidence" value="ECO:0007669"/>
    <property type="project" value="UniProtKB-SubCell"/>
</dbReference>
<dbReference type="InterPro" id="IPR038532">
    <property type="entry name" value="NDUFS4-like_sf"/>
</dbReference>
<evidence type="ECO:0000256" key="1">
    <source>
        <dbReference type="ARBA" id="ARBA00005882"/>
    </source>
</evidence>
<comment type="similarity">
    <text evidence="1 9">Belongs to the complex I NDUFS4 subunit family.</text>
</comment>
<proteinExistence type="inferred from homology"/>
<evidence type="ECO:0000256" key="11">
    <source>
        <dbReference type="SAM" id="SignalP"/>
    </source>
</evidence>
<feature type="region of interest" description="Disordered" evidence="10">
    <location>
        <begin position="232"/>
        <end position="275"/>
    </location>
</feature>
<evidence type="ECO:0000313" key="13">
    <source>
        <dbReference type="Proteomes" id="UP000650467"/>
    </source>
</evidence>
<keyword evidence="7 9" id="KW-0496">Mitochondrion</keyword>
<keyword evidence="4 9" id="KW-0999">Mitochondrion inner membrane</keyword>
<feature type="chain" id="PRO_5032482516" description="NADH dehydrogenase [ubiquinone] iron-sulfur protein 4, mitochondrial" evidence="11">
    <location>
        <begin position="20"/>
        <end position="275"/>
    </location>
</feature>
<accession>A0A835TCY0</accession>
<reference evidence="12" key="1">
    <citation type="journal article" date="2020" name="bioRxiv">
        <title>Comparative genomics of Chlamydomonas.</title>
        <authorList>
            <person name="Craig R.J."/>
            <person name="Hasan A.R."/>
            <person name="Ness R.W."/>
            <person name="Keightley P.D."/>
        </authorList>
    </citation>
    <scope>NUCLEOTIDE SEQUENCE</scope>
    <source>
        <strain evidence="12">SAG 7.73</strain>
    </source>
</reference>
<comment type="subcellular location">
    <subcellularLocation>
        <location evidence="9">Mitochondrion inner membrane</location>
        <topology evidence="9">Peripheral membrane protein</topology>
        <orientation evidence="9">Matrix side</orientation>
    </subcellularLocation>
</comment>
<dbReference type="Gene3D" id="3.30.160.190">
    <property type="entry name" value="atu1810 like domain"/>
    <property type="match status" value="1"/>
</dbReference>
<feature type="signal peptide" evidence="11">
    <location>
        <begin position="1"/>
        <end position="19"/>
    </location>
</feature>
<sequence>MSLLPAVRRLLVLQPGVAGACRGRGCGLVVCSCRDHERGSARALNTQQGAGPRPPAVAKSDFPPAGSAPAGGGDKQLASRPVGPQDYSIAMKMAQKLASVPHGTPLAPGEAGRLSGLPRHELNPGRVLIFSNSKNPEQQGRQKSAFNKSFPHWSIEYLDPASKWINPLMGWTSTADTKHQAAVNMQFHTAEEAAAFCERQGWEYEIQEPNAPRDTRSRRYAAYGDDFSIKRHGIPDLSHLPSENAAAVERSAQRESGGSHKAAGSQGRKPSLDGV</sequence>
<evidence type="ECO:0000256" key="8">
    <source>
        <dbReference type="ARBA" id="ARBA00023136"/>
    </source>
</evidence>
<protein>
    <recommendedName>
        <fullName evidence="9">NADH dehydrogenase [ubiquinone] iron-sulfur protein 4, mitochondrial</fullName>
    </recommendedName>
</protein>
<feature type="region of interest" description="Disordered" evidence="10">
    <location>
        <begin position="43"/>
        <end position="82"/>
    </location>
</feature>
<evidence type="ECO:0000256" key="2">
    <source>
        <dbReference type="ARBA" id="ARBA00022448"/>
    </source>
</evidence>
<evidence type="ECO:0000256" key="6">
    <source>
        <dbReference type="ARBA" id="ARBA00022982"/>
    </source>
</evidence>
<organism evidence="12 13">
    <name type="scientific">Chlamydomonas incerta</name>
    <dbReference type="NCBI Taxonomy" id="51695"/>
    <lineage>
        <taxon>Eukaryota</taxon>
        <taxon>Viridiplantae</taxon>
        <taxon>Chlorophyta</taxon>
        <taxon>core chlorophytes</taxon>
        <taxon>Chlorophyceae</taxon>
        <taxon>CS clade</taxon>
        <taxon>Chlamydomonadales</taxon>
        <taxon>Chlamydomonadaceae</taxon>
        <taxon>Chlamydomonas</taxon>
    </lineage>
</organism>
<comment type="function">
    <text evidence="9">Accessory subunit of the mitochondrial membrane respiratory chain NADH dehydrogenase (Complex I), that is believed not to be involved in catalysis. Complex I functions in the transfer of electrons from NADH to the respiratory chain. The immediate electron acceptor for the enzyme is believed to be ubiquinone.</text>
</comment>
<comment type="caution">
    <text evidence="12">The sequence shown here is derived from an EMBL/GenBank/DDBJ whole genome shotgun (WGS) entry which is preliminary data.</text>
</comment>
<keyword evidence="2 9" id="KW-0813">Transport</keyword>
<dbReference type="Pfam" id="PF04800">
    <property type="entry name" value="NDUS4"/>
    <property type="match status" value="1"/>
</dbReference>
<dbReference type="PANTHER" id="PTHR12219:SF8">
    <property type="entry name" value="NADH DEHYDROGENASE [UBIQUINONE] IRON-SULFUR PROTEIN 4, MITOCHONDRIAL"/>
    <property type="match status" value="1"/>
</dbReference>
<evidence type="ECO:0000256" key="3">
    <source>
        <dbReference type="ARBA" id="ARBA00022660"/>
    </source>
</evidence>
<keyword evidence="13" id="KW-1185">Reference proteome</keyword>
<keyword evidence="6 9" id="KW-0249">Electron transport</keyword>
<dbReference type="AlphaFoldDB" id="A0A835TCY0"/>
<name>A0A835TCY0_CHLIN</name>
<keyword evidence="8 9" id="KW-0472">Membrane</keyword>
<evidence type="ECO:0000256" key="10">
    <source>
        <dbReference type="SAM" id="MobiDB-lite"/>
    </source>
</evidence>
<evidence type="ECO:0000256" key="7">
    <source>
        <dbReference type="ARBA" id="ARBA00023128"/>
    </source>
</evidence>
<dbReference type="EMBL" id="JAEHOC010000014">
    <property type="protein sequence ID" value="KAG2435665.1"/>
    <property type="molecule type" value="Genomic_DNA"/>
</dbReference>
<evidence type="ECO:0000256" key="4">
    <source>
        <dbReference type="ARBA" id="ARBA00022792"/>
    </source>
</evidence>
<keyword evidence="11" id="KW-0732">Signal</keyword>